<feature type="domain" description="Deacetylase sirtuin-type" evidence="9">
    <location>
        <begin position="41"/>
        <end position="306"/>
    </location>
</feature>
<dbReference type="PROSITE" id="PS50305">
    <property type="entry name" value="SIRTUIN"/>
    <property type="match status" value="1"/>
</dbReference>
<evidence type="ECO:0000259" key="9">
    <source>
        <dbReference type="PROSITE" id="PS50305"/>
    </source>
</evidence>
<dbReference type="InterPro" id="IPR026590">
    <property type="entry name" value="Ssirtuin_cat_dom"/>
</dbReference>
<feature type="compositionally biased region" description="Low complexity" evidence="8">
    <location>
        <begin position="1"/>
        <end position="24"/>
    </location>
</feature>
<evidence type="ECO:0000256" key="3">
    <source>
        <dbReference type="ARBA" id="ARBA00022723"/>
    </source>
</evidence>
<feature type="non-terminal residue" evidence="10">
    <location>
        <position position="306"/>
    </location>
</feature>
<dbReference type="GO" id="GO:0017136">
    <property type="term" value="F:histone deacetylase activity, NAD-dependent"/>
    <property type="evidence" value="ECO:0007669"/>
    <property type="project" value="TreeGrafter"/>
</dbReference>
<dbReference type="InterPro" id="IPR050134">
    <property type="entry name" value="NAD-dep_sirtuin_deacylases"/>
</dbReference>
<dbReference type="InParanoid" id="C5L3M7"/>
<evidence type="ECO:0000313" key="11">
    <source>
        <dbReference type="Proteomes" id="UP000007800"/>
    </source>
</evidence>
<name>C5L3M7_PERM5</name>
<dbReference type="PANTHER" id="PTHR11085:SF12">
    <property type="entry name" value="NAD-DEPENDENT PROTEIN DEACYLASE SIRTUIN-6"/>
    <property type="match status" value="1"/>
</dbReference>
<dbReference type="AlphaFoldDB" id="C5L3M7"/>
<gene>
    <name evidence="10" type="ORF">Pmar_PMAR017659</name>
</gene>
<dbReference type="GO" id="GO:0070403">
    <property type="term" value="F:NAD+ binding"/>
    <property type="evidence" value="ECO:0007669"/>
    <property type="project" value="InterPro"/>
</dbReference>
<accession>C5L3M7</accession>
<sequence length="306" mass="34147">MSLESASSPGRSSSSAYSDRLSPYPNKGLCGDPEYEEDFESEDYLRKLEQLTQWVKEAKHLVFFTGAGISTACGIPDFRGPNGVWTRETASRGLRTRDTAVTPSATEGADITVSFSEALPSFSHSAIAELVGREKAKAVVTQNVDGLHWKSGVPRSLLSEIHGCLLASYCDSCLTEFRHLDDVGGCGHRPLPGGLLCPKCERSNTRTSLRRPVRTVRREGHRRDCVLRDCVLDWNEELPEPDRSRAIRHCKLADLCIVVGSSLRIEPASSFPFYAQWINKRMKKFERGRVVIINLQKTEYDHRCGT</sequence>
<proteinExistence type="inferred from homology"/>
<evidence type="ECO:0000256" key="5">
    <source>
        <dbReference type="ARBA" id="ARBA00023027"/>
    </source>
</evidence>
<dbReference type="GO" id="GO:0003714">
    <property type="term" value="F:transcription corepressor activity"/>
    <property type="evidence" value="ECO:0007669"/>
    <property type="project" value="TreeGrafter"/>
</dbReference>
<evidence type="ECO:0000256" key="6">
    <source>
        <dbReference type="ARBA" id="ARBA00038170"/>
    </source>
</evidence>
<dbReference type="GO" id="GO:0046872">
    <property type="term" value="F:metal ion binding"/>
    <property type="evidence" value="ECO:0007669"/>
    <property type="project" value="UniProtKB-KW"/>
</dbReference>
<dbReference type="EC" id="2.3.1.286" evidence="1"/>
<evidence type="ECO:0000313" key="10">
    <source>
        <dbReference type="EMBL" id="EER08606.1"/>
    </source>
</evidence>
<dbReference type="GO" id="GO:0000122">
    <property type="term" value="P:negative regulation of transcription by RNA polymerase II"/>
    <property type="evidence" value="ECO:0007669"/>
    <property type="project" value="TreeGrafter"/>
</dbReference>
<feature type="binding site" evidence="7">
    <location>
        <position position="170"/>
    </location>
    <ligand>
        <name>Zn(2+)</name>
        <dbReference type="ChEBI" id="CHEBI:29105"/>
    </ligand>
</feature>
<dbReference type="RefSeq" id="XP_002776790.1">
    <property type="nucleotide sequence ID" value="XM_002776744.1"/>
</dbReference>
<dbReference type="InterPro" id="IPR003000">
    <property type="entry name" value="Sirtuin"/>
</dbReference>
<feature type="binding site" evidence="7">
    <location>
        <position position="173"/>
    </location>
    <ligand>
        <name>Zn(2+)</name>
        <dbReference type="ChEBI" id="CHEBI:29105"/>
    </ligand>
</feature>
<feature type="region of interest" description="Disordered" evidence="8">
    <location>
        <begin position="1"/>
        <end position="35"/>
    </location>
</feature>
<feature type="binding site" evidence="7">
    <location>
        <position position="197"/>
    </location>
    <ligand>
        <name>Zn(2+)</name>
        <dbReference type="ChEBI" id="CHEBI:29105"/>
    </ligand>
</feature>
<keyword evidence="3 7" id="KW-0479">Metal-binding</keyword>
<reference evidence="10 11" key="1">
    <citation type="submission" date="2008-07" db="EMBL/GenBank/DDBJ databases">
        <authorList>
            <person name="El-Sayed N."/>
            <person name="Caler E."/>
            <person name="Inman J."/>
            <person name="Amedeo P."/>
            <person name="Hass B."/>
            <person name="Wortman J."/>
        </authorList>
    </citation>
    <scope>NUCLEOTIDE SEQUENCE [LARGE SCALE GENOMIC DNA]</scope>
    <source>
        <strain evidence="11">ATCC 50983 / TXsc</strain>
    </source>
</reference>
<keyword evidence="5" id="KW-0520">NAD</keyword>
<dbReference type="OMA" id="SNREYCK"/>
<dbReference type="GO" id="GO:0005634">
    <property type="term" value="C:nucleus"/>
    <property type="evidence" value="ECO:0007669"/>
    <property type="project" value="TreeGrafter"/>
</dbReference>
<evidence type="ECO:0000256" key="7">
    <source>
        <dbReference type="PROSITE-ProRule" id="PRU00236"/>
    </source>
</evidence>
<dbReference type="Pfam" id="PF02146">
    <property type="entry name" value="SIR2"/>
    <property type="match status" value="1"/>
</dbReference>
<keyword evidence="4 7" id="KW-0862">Zinc</keyword>
<feature type="active site" description="Proton acceptor" evidence="7">
    <location>
        <position position="162"/>
    </location>
</feature>
<evidence type="ECO:0000256" key="1">
    <source>
        <dbReference type="ARBA" id="ARBA00012928"/>
    </source>
</evidence>
<dbReference type="OrthoDB" id="424302at2759"/>
<dbReference type="InterPro" id="IPR029035">
    <property type="entry name" value="DHS-like_NAD/FAD-binding_dom"/>
</dbReference>
<keyword evidence="11" id="KW-1185">Reference proteome</keyword>
<evidence type="ECO:0000256" key="8">
    <source>
        <dbReference type="SAM" id="MobiDB-lite"/>
    </source>
</evidence>
<dbReference type="GeneID" id="9042445"/>
<dbReference type="PANTHER" id="PTHR11085">
    <property type="entry name" value="NAD-DEPENDENT PROTEIN DEACYLASE SIRTUIN-5, MITOCHONDRIAL-RELATED"/>
    <property type="match status" value="1"/>
</dbReference>
<comment type="similarity">
    <text evidence="6">Belongs to the sirtuin family. Class IV subfamily.</text>
</comment>
<evidence type="ECO:0000256" key="2">
    <source>
        <dbReference type="ARBA" id="ARBA00022679"/>
    </source>
</evidence>
<dbReference type="Gene3D" id="3.40.50.1220">
    <property type="entry name" value="TPP-binding domain"/>
    <property type="match status" value="2"/>
</dbReference>
<feature type="binding site" evidence="7">
    <location>
        <position position="200"/>
    </location>
    <ligand>
        <name>Zn(2+)</name>
        <dbReference type="ChEBI" id="CHEBI:29105"/>
    </ligand>
</feature>
<protein>
    <recommendedName>
        <fullName evidence="1">protein acetyllysine N-acetyltransferase</fullName>
        <ecNumber evidence="1">2.3.1.286</ecNumber>
    </recommendedName>
</protein>
<dbReference type="SUPFAM" id="SSF52467">
    <property type="entry name" value="DHS-like NAD/FAD-binding domain"/>
    <property type="match status" value="1"/>
</dbReference>
<dbReference type="EMBL" id="GG678922">
    <property type="protein sequence ID" value="EER08606.1"/>
    <property type="molecule type" value="Genomic_DNA"/>
</dbReference>
<dbReference type="Proteomes" id="UP000007800">
    <property type="component" value="Unassembled WGS sequence"/>
</dbReference>
<organism evidence="11">
    <name type="scientific">Perkinsus marinus (strain ATCC 50983 / TXsc)</name>
    <dbReference type="NCBI Taxonomy" id="423536"/>
    <lineage>
        <taxon>Eukaryota</taxon>
        <taxon>Sar</taxon>
        <taxon>Alveolata</taxon>
        <taxon>Perkinsozoa</taxon>
        <taxon>Perkinsea</taxon>
        <taxon>Perkinsida</taxon>
        <taxon>Perkinsidae</taxon>
        <taxon>Perkinsus</taxon>
    </lineage>
</organism>
<evidence type="ECO:0000256" key="4">
    <source>
        <dbReference type="ARBA" id="ARBA00022833"/>
    </source>
</evidence>
<keyword evidence="2" id="KW-0808">Transferase</keyword>